<evidence type="ECO:0000313" key="4">
    <source>
        <dbReference type="Proteomes" id="UP000787635"/>
    </source>
</evidence>
<evidence type="ECO:0008006" key="5">
    <source>
        <dbReference type="Google" id="ProtNLM"/>
    </source>
</evidence>
<dbReference type="PANTHER" id="PTHR34491:SF74">
    <property type="entry name" value="DUF4456 DOMAIN-CONTAINING PROTEIN"/>
    <property type="match status" value="1"/>
</dbReference>
<reference evidence="3 4" key="1">
    <citation type="submission" date="2020-03" db="EMBL/GenBank/DDBJ databases">
        <title>Roseomonas selenitidurans sp. nov. isolated from urban soil.</title>
        <authorList>
            <person name="Liu H."/>
        </authorList>
    </citation>
    <scope>NUCLEOTIDE SEQUENCE [LARGE SCALE GENOMIC DNA]</scope>
    <source>
        <strain evidence="3 4">BU-1</strain>
    </source>
</reference>
<comment type="caution">
    <text evidence="3">The sequence shown here is derived from an EMBL/GenBank/DDBJ whole genome shotgun (WGS) entry which is preliminary data.</text>
</comment>
<gene>
    <name evidence="3" type="ORF">HEQ75_21745</name>
</gene>
<dbReference type="PANTHER" id="PTHR34491">
    <property type="entry name" value="A-TYPE INCLUSION PROTEIN, PUTATIVE-RELATED"/>
    <property type="match status" value="1"/>
</dbReference>
<evidence type="ECO:0000256" key="2">
    <source>
        <dbReference type="SAM" id="MobiDB-lite"/>
    </source>
</evidence>
<feature type="coiled-coil region" evidence="1">
    <location>
        <begin position="304"/>
        <end position="341"/>
    </location>
</feature>
<feature type="compositionally biased region" description="Basic and acidic residues" evidence="2">
    <location>
        <begin position="421"/>
        <end position="436"/>
    </location>
</feature>
<name>A0ABX1E9F0_9PROT</name>
<feature type="compositionally biased region" description="Basic and acidic residues" evidence="2">
    <location>
        <begin position="377"/>
        <end position="401"/>
    </location>
</feature>
<dbReference type="Proteomes" id="UP000787635">
    <property type="component" value="Unassembled WGS sequence"/>
</dbReference>
<feature type="coiled-coil region" evidence="1">
    <location>
        <begin position="253"/>
        <end position="280"/>
    </location>
</feature>
<accession>A0ABX1E9F0</accession>
<feature type="compositionally biased region" description="Gly residues" evidence="2">
    <location>
        <begin position="365"/>
        <end position="374"/>
    </location>
</feature>
<organism evidence="3 4">
    <name type="scientific">Falsiroseomonas selenitidurans</name>
    <dbReference type="NCBI Taxonomy" id="2716335"/>
    <lineage>
        <taxon>Bacteria</taxon>
        <taxon>Pseudomonadati</taxon>
        <taxon>Pseudomonadota</taxon>
        <taxon>Alphaproteobacteria</taxon>
        <taxon>Acetobacterales</taxon>
        <taxon>Roseomonadaceae</taxon>
        <taxon>Falsiroseomonas</taxon>
    </lineage>
</organism>
<feature type="region of interest" description="Disordered" evidence="2">
    <location>
        <begin position="343"/>
        <end position="436"/>
    </location>
</feature>
<keyword evidence="4" id="KW-1185">Reference proteome</keyword>
<evidence type="ECO:0000256" key="1">
    <source>
        <dbReference type="SAM" id="Coils"/>
    </source>
</evidence>
<evidence type="ECO:0000313" key="3">
    <source>
        <dbReference type="EMBL" id="NKC33501.1"/>
    </source>
</evidence>
<dbReference type="EMBL" id="JAAVNE010000046">
    <property type="protein sequence ID" value="NKC33501.1"/>
    <property type="molecule type" value="Genomic_DNA"/>
</dbReference>
<keyword evidence="1" id="KW-0175">Coiled coil</keyword>
<feature type="compositionally biased region" description="Low complexity" evidence="2">
    <location>
        <begin position="403"/>
        <end position="420"/>
    </location>
</feature>
<feature type="coiled-coil region" evidence="1">
    <location>
        <begin position="55"/>
        <end position="86"/>
    </location>
</feature>
<proteinExistence type="predicted"/>
<protein>
    <recommendedName>
        <fullName evidence="5">Bacteriophage tail tape measure N-terminal domain-containing protein</fullName>
    </recommendedName>
</protein>
<sequence>MSGSAGGARFYSFRISAEGMQEFVRDLGGLAQQTEQADRAINRLIQASPQLASALTSAQDATDRAAKRAAELRAEQERALAASQAQTRGVAGLTTALGGMEGNAQRAATRVGELRGALELLGASGVAGALAPVASAAGNLADLFSTASLAAGRFEGVLNLLNARVLGMAALAGLPLVLQSVGVGITQAGDAALSADDAMTQWNATLLRLNPTLEQTTRQANAAAEAIRKTQLAELELSFGRTIETRGSLISRLPELDARLLQAERAAADAEARATSLTLQAASESSNPLLRNRALLGASSLPEANRATQRAAEARDAVNQLREQRIRLEDEIRRLGEAENEFRNTRSVLQGPIYGESAGPPDPPGLGGSSGGGSAARDAERAAREAERDQREYERAEDLARRTAQTAIDAEARAQAQIARAQERADEQRARQAERTTDRITGYLADGLADAAQEGGFRLDAMLRGFQQTLATAPFRIVVEAAIRPAVSGAVSYLGLAGDQQTGGTLSQLLGYTSAANQVAGALGLTDMGGFAGLANTPLWGGNVAGPVYNGFAASGAPTLGAVAGGIGGGYALGSIIGGFTAGDSAARQQNAQIGSAGGAAGGAALGTFVFPGVGTALGGLIGGALGGGGGGLIGPGPKTNAFGFNLEASGGRFGTDALRTTGNGNGGAEVLAQAQQAVAQANAALAAAQLTVQDNRRAITGVNSADQSASFADALGSFGFTSGNATIARALSARPDAGLEEALGISNFVTGLYAQISAAAEPLSEFAAAMASIQAATDPAIQRARELSLETDRLVAAQQRQVDQLVDQQRRAFRSATESTTVRYFRAIGRDQDADLLAQQLSGEADVASLRAELERIGTSAGDVLTQIARREEVLALERLDIQRRYAEASAAAEAQAAQARVNASRGLYEQLAFGDLGGLSPAARALAAQESLASARAALLQGATTERVAEYSRVATATLPVLRDYLGTSTAYAGVVGGVTGTLREFAPEGDYSGMAALIESQTRGTDRLEIALFSNRDAVADLAQRFDRLAAEVRAIAAKKG</sequence>
<dbReference type="RefSeq" id="WP_168034227.1">
    <property type="nucleotide sequence ID" value="NZ_JAAVNE010000046.1"/>
</dbReference>